<dbReference type="RefSeq" id="XP_050509174.1">
    <property type="nucleotide sequence ID" value="XM_050653217.1"/>
</dbReference>
<organism evidence="2 3">
    <name type="scientific">Diabrotica virgifera virgifera</name>
    <name type="common">western corn rootworm</name>
    <dbReference type="NCBI Taxonomy" id="50390"/>
    <lineage>
        <taxon>Eukaryota</taxon>
        <taxon>Metazoa</taxon>
        <taxon>Ecdysozoa</taxon>
        <taxon>Arthropoda</taxon>
        <taxon>Hexapoda</taxon>
        <taxon>Insecta</taxon>
        <taxon>Pterygota</taxon>
        <taxon>Neoptera</taxon>
        <taxon>Endopterygota</taxon>
        <taxon>Coleoptera</taxon>
        <taxon>Polyphaga</taxon>
        <taxon>Cucujiformia</taxon>
        <taxon>Chrysomeloidea</taxon>
        <taxon>Chrysomelidae</taxon>
        <taxon>Galerucinae</taxon>
        <taxon>Diabroticina</taxon>
        <taxon>Diabroticites</taxon>
        <taxon>Diabrotica</taxon>
    </lineage>
</organism>
<accession>A0ABM5KG51</accession>
<reference evidence="2" key="1">
    <citation type="submission" date="2025-05" db="UniProtKB">
        <authorList>
            <consortium name="EnsemblMetazoa"/>
        </authorList>
    </citation>
    <scope>IDENTIFICATION</scope>
</reference>
<feature type="chain" id="PRO_5046607854" evidence="1">
    <location>
        <begin position="18"/>
        <end position="180"/>
    </location>
</feature>
<protein>
    <submittedName>
        <fullName evidence="2">Uncharacterized protein</fullName>
    </submittedName>
</protein>
<keyword evidence="3" id="KW-1185">Reference proteome</keyword>
<evidence type="ECO:0000313" key="3">
    <source>
        <dbReference type="Proteomes" id="UP001652700"/>
    </source>
</evidence>
<proteinExistence type="predicted"/>
<name>A0ABM5KG51_DIAVI</name>
<dbReference type="EnsemblMetazoa" id="XM_050653217.1">
    <property type="protein sequence ID" value="XP_050509174.1"/>
    <property type="gene ID" value="LOC114338412"/>
</dbReference>
<dbReference type="Proteomes" id="UP001652700">
    <property type="component" value="Unplaced"/>
</dbReference>
<sequence>MWAVWALWAGLWAAAVATPHQPLHLERDSSLRRQMSPSVRIWHKRHQVTGAASAPGAPPDELRNFQQHLDAVNSQLMLRSPRGQRQYDVPQIDKKPVIKLKDLTRDTPFKINAAKVVKAKYGEAVILELEENVVFLPHRVTKDYVPYLQEFSTKRYSLVFRGLQDIGNIHPAAKFEIVES</sequence>
<dbReference type="GeneID" id="114338412"/>
<keyword evidence="1" id="KW-0732">Signal</keyword>
<evidence type="ECO:0000313" key="2">
    <source>
        <dbReference type="EnsemblMetazoa" id="XP_050509174.1"/>
    </source>
</evidence>
<feature type="signal peptide" evidence="1">
    <location>
        <begin position="1"/>
        <end position="17"/>
    </location>
</feature>
<evidence type="ECO:0000256" key="1">
    <source>
        <dbReference type="SAM" id="SignalP"/>
    </source>
</evidence>